<reference evidence="12" key="1">
    <citation type="journal article" date="2018" name="Front. Microbiol.">
        <title>Genome-Based Analysis Reveals the Taxonomy and Diversity of the Family Idiomarinaceae.</title>
        <authorList>
            <person name="Liu Y."/>
            <person name="Lai Q."/>
            <person name="Shao Z."/>
        </authorList>
    </citation>
    <scope>NUCLEOTIDE SEQUENCE [LARGE SCALE GENOMIC DNA]</scope>
    <source>
        <strain evidence="12">SW15</strain>
    </source>
</reference>
<dbReference type="InterPro" id="IPR003400">
    <property type="entry name" value="ExbD"/>
</dbReference>
<keyword evidence="8 10" id="KW-0472">Membrane</keyword>
<keyword evidence="5 10" id="KW-0132">Cell division</keyword>
<evidence type="ECO:0000256" key="1">
    <source>
        <dbReference type="ARBA" id="ARBA00004162"/>
    </source>
</evidence>
<name>A0A432XGD0_9GAMM</name>
<keyword evidence="7 10" id="KW-1133">Transmembrane helix</keyword>
<comment type="subcellular location">
    <subcellularLocation>
        <location evidence="10">Cell inner membrane</location>
        <topology evidence="10">Single-pass membrane protein</topology>
    </subcellularLocation>
    <subcellularLocation>
        <location evidence="1">Cell membrane</location>
        <topology evidence="1">Single-pass membrane protein</topology>
    </subcellularLocation>
</comment>
<evidence type="ECO:0000313" key="11">
    <source>
        <dbReference type="EMBL" id="RUO47813.1"/>
    </source>
</evidence>
<evidence type="ECO:0000256" key="2">
    <source>
        <dbReference type="ARBA" id="ARBA00005811"/>
    </source>
</evidence>
<accession>A0A432XGD0</accession>
<evidence type="ECO:0000256" key="6">
    <source>
        <dbReference type="ARBA" id="ARBA00022692"/>
    </source>
</evidence>
<dbReference type="GO" id="GO:0022857">
    <property type="term" value="F:transmembrane transporter activity"/>
    <property type="evidence" value="ECO:0007669"/>
    <property type="project" value="InterPro"/>
</dbReference>
<evidence type="ECO:0000256" key="10">
    <source>
        <dbReference type="HAMAP-Rule" id="MF_02203"/>
    </source>
</evidence>
<evidence type="ECO:0000256" key="8">
    <source>
        <dbReference type="ARBA" id="ARBA00023136"/>
    </source>
</evidence>
<dbReference type="GO" id="GO:0051301">
    <property type="term" value="P:cell division"/>
    <property type="evidence" value="ECO:0007669"/>
    <property type="project" value="UniProtKB-UniRule"/>
</dbReference>
<dbReference type="OrthoDB" id="9798629at2"/>
<dbReference type="EMBL" id="PIPT01000005">
    <property type="protein sequence ID" value="RUO47813.1"/>
    <property type="molecule type" value="Genomic_DNA"/>
</dbReference>
<dbReference type="AlphaFoldDB" id="A0A432XGD0"/>
<organism evidence="11 12">
    <name type="scientific">Pseudidiomarina aquimaris</name>
    <dbReference type="NCBI Taxonomy" id="641841"/>
    <lineage>
        <taxon>Bacteria</taxon>
        <taxon>Pseudomonadati</taxon>
        <taxon>Pseudomonadota</taxon>
        <taxon>Gammaproteobacteria</taxon>
        <taxon>Alteromonadales</taxon>
        <taxon>Idiomarinaceae</taxon>
        <taxon>Pseudidiomarina</taxon>
    </lineage>
</organism>
<dbReference type="Pfam" id="PF02472">
    <property type="entry name" value="ExbD"/>
    <property type="match status" value="1"/>
</dbReference>
<keyword evidence="4 10" id="KW-0997">Cell inner membrane</keyword>
<evidence type="ECO:0000256" key="9">
    <source>
        <dbReference type="ARBA" id="ARBA00023306"/>
    </source>
</evidence>
<dbReference type="RefSeq" id="WP_126833962.1">
    <property type="nucleotide sequence ID" value="NZ_JBLXIO010000003.1"/>
</dbReference>
<evidence type="ECO:0000256" key="5">
    <source>
        <dbReference type="ARBA" id="ARBA00022618"/>
    </source>
</evidence>
<protein>
    <recommendedName>
        <fullName evidence="10">Tol-Pal system protein TolR</fullName>
    </recommendedName>
</protein>
<proteinExistence type="inferred from homology"/>
<sequence length="145" mass="15962">MMTTNRKRRKPVSEINVVPYIDVMLVLLIIFMVTAPLITQGVQVDLPNANAQPLDKESKPPVIVSVNRDGEYFINSINNVGDPNEPLPLETLAARVQAQLINDPETRFMVNGDGAVSYNQVIQLMALLQQLGIESVGLMTEDTSS</sequence>
<gene>
    <name evidence="10 11" type="primary">tolR</name>
    <name evidence="11" type="ORF">CWE21_07310</name>
</gene>
<dbReference type="PANTHER" id="PTHR30558">
    <property type="entry name" value="EXBD MEMBRANE COMPONENT OF PMF-DRIVEN MACROMOLECULE IMPORT SYSTEM"/>
    <property type="match status" value="1"/>
</dbReference>
<comment type="subunit">
    <text evidence="10">The Tol-Pal system is composed of five core proteins: the inner membrane proteins TolA, TolQ and TolR, the periplasmic protein TolB and the outer membrane protein Pal. They form a network linking the inner and outer membranes and the peptidoglycan layer.</text>
</comment>
<dbReference type="InterPro" id="IPR014168">
    <property type="entry name" value="Tol-Pal_TolR"/>
</dbReference>
<evidence type="ECO:0000256" key="3">
    <source>
        <dbReference type="ARBA" id="ARBA00022475"/>
    </source>
</evidence>
<evidence type="ECO:0000256" key="4">
    <source>
        <dbReference type="ARBA" id="ARBA00022519"/>
    </source>
</evidence>
<dbReference type="PANTHER" id="PTHR30558:SF7">
    <property type="entry name" value="TOL-PAL SYSTEM PROTEIN TOLR"/>
    <property type="match status" value="1"/>
</dbReference>
<dbReference type="NCBIfam" id="TIGR02801">
    <property type="entry name" value="tolR"/>
    <property type="match status" value="1"/>
</dbReference>
<keyword evidence="12" id="KW-1185">Reference proteome</keyword>
<keyword evidence="9 10" id="KW-0131">Cell cycle</keyword>
<dbReference type="GO" id="GO:0015031">
    <property type="term" value="P:protein transport"/>
    <property type="evidence" value="ECO:0007669"/>
    <property type="project" value="InterPro"/>
</dbReference>
<dbReference type="Proteomes" id="UP000286678">
    <property type="component" value="Unassembled WGS sequence"/>
</dbReference>
<feature type="transmembrane region" description="Helical" evidence="10">
    <location>
        <begin position="20"/>
        <end position="38"/>
    </location>
</feature>
<dbReference type="GO" id="GO:0005886">
    <property type="term" value="C:plasma membrane"/>
    <property type="evidence" value="ECO:0007669"/>
    <property type="project" value="UniProtKB-SubCell"/>
</dbReference>
<dbReference type="HAMAP" id="MF_02203">
    <property type="entry name" value="TolR"/>
    <property type="match status" value="1"/>
</dbReference>
<evidence type="ECO:0000256" key="7">
    <source>
        <dbReference type="ARBA" id="ARBA00022989"/>
    </source>
</evidence>
<keyword evidence="6 10" id="KW-0812">Transmembrane</keyword>
<comment type="caution">
    <text evidence="11">The sequence shown here is derived from an EMBL/GenBank/DDBJ whole genome shotgun (WGS) entry which is preliminary data.</text>
</comment>
<comment type="similarity">
    <text evidence="2 10">Belongs to the ExbD/TolR family.</text>
</comment>
<keyword evidence="3 10" id="KW-1003">Cell membrane</keyword>
<comment type="function">
    <text evidence="10">Part of the Tol-Pal system, which plays a role in outer membrane invagination during cell division and is important for maintaining outer membrane integrity.</text>
</comment>
<evidence type="ECO:0000313" key="12">
    <source>
        <dbReference type="Proteomes" id="UP000286678"/>
    </source>
</evidence>
<dbReference type="Gene3D" id="3.30.420.270">
    <property type="match status" value="1"/>
</dbReference>